<evidence type="ECO:0000259" key="3">
    <source>
        <dbReference type="Pfam" id="PF00501"/>
    </source>
</evidence>
<comment type="caution">
    <text evidence="4">The sequence shown here is derived from an EMBL/GenBank/DDBJ whole genome shotgun (WGS) entry which is preliminary data.</text>
</comment>
<keyword evidence="5" id="KW-1185">Reference proteome</keyword>
<evidence type="ECO:0000256" key="1">
    <source>
        <dbReference type="ARBA" id="ARBA00022741"/>
    </source>
</evidence>
<keyword evidence="2" id="KW-0067">ATP-binding</keyword>
<dbReference type="OrthoDB" id="1700726at2759"/>
<dbReference type="PANTHER" id="PTHR43272:SF33">
    <property type="entry name" value="AMP-BINDING DOMAIN-CONTAINING PROTEIN-RELATED"/>
    <property type="match status" value="1"/>
</dbReference>
<gene>
    <name evidence="4" type="ORF">BXZ70DRAFT_1016961</name>
</gene>
<dbReference type="GO" id="GO:0005783">
    <property type="term" value="C:endoplasmic reticulum"/>
    <property type="evidence" value="ECO:0007669"/>
    <property type="project" value="TreeGrafter"/>
</dbReference>
<reference evidence="4" key="1">
    <citation type="journal article" date="2021" name="New Phytol.">
        <title>Evolutionary innovations through gain and loss of genes in the ectomycorrhizal Boletales.</title>
        <authorList>
            <person name="Wu G."/>
            <person name="Miyauchi S."/>
            <person name="Morin E."/>
            <person name="Kuo A."/>
            <person name="Drula E."/>
            <person name="Varga T."/>
            <person name="Kohler A."/>
            <person name="Feng B."/>
            <person name="Cao Y."/>
            <person name="Lipzen A."/>
            <person name="Daum C."/>
            <person name="Hundley H."/>
            <person name="Pangilinan J."/>
            <person name="Johnson J."/>
            <person name="Barry K."/>
            <person name="LaButti K."/>
            <person name="Ng V."/>
            <person name="Ahrendt S."/>
            <person name="Min B."/>
            <person name="Choi I.G."/>
            <person name="Park H."/>
            <person name="Plett J.M."/>
            <person name="Magnuson J."/>
            <person name="Spatafora J.W."/>
            <person name="Nagy L.G."/>
            <person name="Henrissat B."/>
            <person name="Grigoriev I.V."/>
            <person name="Yang Z.L."/>
            <person name="Xu J."/>
            <person name="Martin F.M."/>
        </authorList>
    </citation>
    <scope>NUCLEOTIDE SEQUENCE</scope>
    <source>
        <strain evidence="4">KKN 215</strain>
    </source>
</reference>
<dbReference type="GO" id="GO:0004467">
    <property type="term" value="F:long-chain fatty acid-CoA ligase activity"/>
    <property type="evidence" value="ECO:0007669"/>
    <property type="project" value="TreeGrafter"/>
</dbReference>
<dbReference type="PANTHER" id="PTHR43272">
    <property type="entry name" value="LONG-CHAIN-FATTY-ACID--COA LIGASE"/>
    <property type="match status" value="1"/>
</dbReference>
<dbReference type="GO" id="GO:0016020">
    <property type="term" value="C:membrane"/>
    <property type="evidence" value="ECO:0007669"/>
    <property type="project" value="TreeGrafter"/>
</dbReference>
<dbReference type="EMBL" id="JAEVFJ010000010">
    <property type="protein sequence ID" value="KAH8102240.1"/>
    <property type="molecule type" value="Genomic_DNA"/>
</dbReference>
<name>A0A8K0XRU8_9AGAR</name>
<evidence type="ECO:0000313" key="4">
    <source>
        <dbReference type="EMBL" id="KAH8102240.1"/>
    </source>
</evidence>
<evidence type="ECO:0000313" key="5">
    <source>
        <dbReference type="Proteomes" id="UP000813824"/>
    </source>
</evidence>
<dbReference type="InterPro" id="IPR020845">
    <property type="entry name" value="AMP-binding_CS"/>
</dbReference>
<proteinExistence type="predicted"/>
<feature type="domain" description="AMP-dependent synthetase/ligase" evidence="3">
    <location>
        <begin position="89"/>
        <end position="501"/>
    </location>
</feature>
<dbReference type="InterPro" id="IPR042099">
    <property type="entry name" value="ANL_N_sf"/>
</dbReference>
<dbReference type="GO" id="GO:0005524">
    <property type="term" value="F:ATP binding"/>
    <property type="evidence" value="ECO:0007669"/>
    <property type="project" value="UniProtKB-KW"/>
</dbReference>
<keyword evidence="1" id="KW-0547">Nucleotide-binding</keyword>
<dbReference type="SUPFAM" id="SSF56801">
    <property type="entry name" value="Acetyl-CoA synthetase-like"/>
    <property type="match status" value="1"/>
</dbReference>
<dbReference type="Gene3D" id="3.40.50.12780">
    <property type="entry name" value="N-terminal domain of ligase-like"/>
    <property type="match status" value="1"/>
</dbReference>
<dbReference type="PROSITE" id="PS00455">
    <property type="entry name" value="AMP_BINDING"/>
    <property type="match status" value="1"/>
</dbReference>
<dbReference type="Pfam" id="PF00501">
    <property type="entry name" value="AMP-binding"/>
    <property type="match status" value="1"/>
</dbReference>
<dbReference type="AlphaFoldDB" id="A0A8K0XRU8"/>
<evidence type="ECO:0000256" key="2">
    <source>
        <dbReference type="ARBA" id="ARBA00022840"/>
    </source>
</evidence>
<accession>A0A8K0XRU8</accession>
<organism evidence="4 5">
    <name type="scientific">Cristinia sonorae</name>
    <dbReference type="NCBI Taxonomy" id="1940300"/>
    <lineage>
        <taxon>Eukaryota</taxon>
        <taxon>Fungi</taxon>
        <taxon>Dikarya</taxon>
        <taxon>Basidiomycota</taxon>
        <taxon>Agaricomycotina</taxon>
        <taxon>Agaricomycetes</taxon>
        <taxon>Agaricomycetidae</taxon>
        <taxon>Agaricales</taxon>
        <taxon>Pleurotineae</taxon>
        <taxon>Stephanosporaceae</taxon>
        <taxon>Cristinia</taxon>
    </lineage>
</organism>
<dbReference type="InterPro" id="IPR000873">
    <property type="entry name" value="AMP-dep_synth/lig_dom"/>
</dbReference>
<sequence length="691" mass="75227">MSLPYVRYPIPYPPLDYEKQSVEVPGTKRAGQTGHYRNASQAFVDLNYAETIHNAQEAFENGLAIAGPDAPCLGQRRLISKNPVQWSPDFEWQSYGTVNSRRHALGSGLAKLFHDGVIGGGPLQTVGIWSKNTANWKLIDLSLELYNLVSVALYDTLGQDSVEYVINHAETSIIFASTQNIPTLLKIAARTPCLKVIVAMDEVSEGAQSVLTSWAQSQSIKFMSLNEVEILGSKNPIKPPSASSSAIATICYTSGTTGTPKGALLTQGSLALSARNNMSGGDYADQPAVLLSYLPLAHVFERIMEMLTITFGGAIGYGTGDPLRLMEDLQILRPSIFPSVPRVLNRIVSAVMAASNAGGFKGAMFNKALNVKMANYRKDGTVKHALWDRLVFSKVQAILGGRICFVGVGSAPMNAASIDFLRHLIYKTHETFQGYGATETGGSATRTYPNDKLAAGTVGAPAISVEIKLVDVPALGYTSEDKPNPRGEICMRGVPLFKGYFKNEEATKACLDEEGWYHSGDVGELDSQGRFRIIDRVKNIMKLSQGEYVALERIESLYSASPIAAQLYVHGDSLQSYLVAVLVPDLVQLASIASAVSATAVTPDDHAGLSKALNDEKVVRRLMAELEKEGEKNNLKGFEKIKRVHLSLKPFTVEEGTLTPTLKIRRKDAYLKFKNEIESMYTVESSTRSQL</sequence>
<dbReference type="Proteomes" id="UP000813824">
    <property type="component" value="Unassembled WGS sequence"/>
</dbReference>
<protein>
    <submittedName>
        <fullName evidence="4">Acetyl-CoA synthetase-like protein</fullName>
    </submittedName>
</protein>